<keyword evidence="4" id="KW-0862">Zinc</keyword>
<evidence type="ECO:0000256" key="6">
    <source>
        <dbReference type="ARBA" id="ARBA00023242"/>
    </source>
</evidence>
<organism evidence="9 10">
    <name type="scientific">Hordeum vulgare subsp. vulgare</name>
    <name type="common">Domesticated barley</name>
    <dbReference type="NCBI Taxonomy" id="112509"/>
    <lineage>
        <taxon>Eukaryota</taxon>
        <taxon>Viridiplantae</taxon>
        <taxon>Streptophyta</taxon>
        <taxon>Embryophyta</taxon>
        <taxon>Tracheophyta</taxon>
        <taxon>Spermatophyta</taxon>
        <taxon>Magnoliopsida</taxon>
        <taxon>Liliopsida</taxon>
        <taxon>Poales</taxon>
        <taxon>Poaceae</taxon>
        <taxon>BOP clade</taxon>
        <taxon>Pooideae</taxon>
        <taxon>Triticodae</taxon>
        <taxon>Triticeae</taxon>
        <taxon>Hordeinae</taxon>
        <taxon>Hordeum</taxon>
    </lineage>
</organism>
<dbReference type="InterPro" id="IPR012337">
    <property type="entry name" value="RNaseH-like_sf"/>
</dbReference>
<dbReference type="GO" id="GO:0003677">
    <property type="term" value="F:DNA binding"/>
    <property type="evidence" value="ECO:0007669"/>
    <property type="project" value="UniProtKB-KW"/>
</dbReference>
<dbReference type="EnsemblPlants" id="HORVU.MOREX.r3.1HG0092390.1">
    <property type="protein sequence ID" value="HORVU.MOREX.r3.1HG0092390.1"/>
    <property type="gene ID" value="HORVU.MOREX.r3.1HG0092390"/>
</dbReference>
<keyword evidence="6" id="KW-0539">Nucleus</keyword>
<evidence type="ECO:0000313" key="10">
    <source>
        <dbReference type="Proteomes" id="UP000011116"/>
    </source>
</evidence>
<dbReference type="PANTHER" id="PTHR46481:SF10">
    <property type="entry name" value="ZINC FINGER BED DOMAIN-CONTAINING PROTEIN 39"/>
    <property type="match status" value="1"/>
</dbReference>
<evidence type="ECO:0000256" key="2">
    <source>
        <dbReference type="ARBA" id="ARBA00022723"/>
    </source>
</evidence>
<evidence type="ECO:0000259" key="7">
    <source>
        <dbReference type="Pfam" id="PF05699"/>
    </source>
</evidence>
<evidence type="ECO:0000313" key="9">
    <source>
        <dbReference type="EnsemblPlants" id="HORVU.MOREX.r3.1HG0092390.1"/>
    </source>
</evidence>
<keyword evidence="3" id="KW-0863">Zinc-finger</keyword>
<sequence length="448" mass="50944">MARAAIQTTLELRKTNGTSSVPTMSPSIDYDQGIIKELIAKMICVHEYSFRMVEHEWFNILMKCMNPNYKSIGRKAIRAECLRVYKKEKEVLKSVLRGVSSISLTTDLWTSNQTLSYMCVVAHYIDDNWKIQTRVLGFLELDPPHTGIVIADALYACVTDWNIETKVMSITLDNASNNDGAIEALKAKLFYRRGMLVMTLKTNIFIAIKHAIDSDSEHYKQMGEDMLDKFDKYWEERTDYMVIATIFDPRYKMNYIEWAFGELYGKETARLRNEMSDVKKQLEALYDKCVAQDKRVGNGASSSSTTTSIHSIPVQAGYQSFLSARLTRVSKSELRNYLEDEVAAADTCLDILDWWKINALRYPIMAKIAKRFLAMPATSVSSESTFSTTGRILDAYQSSLKPVMVEALVCAASYIKGAHVDLNMVPRDENEEDDVETIKLPVVEEIND</sequence>
<keyword evidence="2" id="KW-0479">Metal-binding</keyword>
<dbReference type="Pfam" id="PF05699">
    <property type="entry name" value="Dimer_Tnp_hAT"/>
    <property type="match status" value="1"/>
</dbReference>
<dbReference type="AlphaFoldDB" id="A0A8I6WYN8"/>
<evidence type="ECO:0000259" key="8">
    <source>
        <dbReference type="Pfam" id="PF14372"/>
    </source>
</evidence>
<evidence type="ECO:0000256" key="4">
    <source>
        <dbReference type="ARBA" id="ARBA00022833"/>
    </source>
</evidence>
<dbReference type="GO" id="GO:0005634">
    <property type="term" value="C:nucleus"/>
    <property type="evidence" value="ECO:0007669"/>
    <property type="project" value="UniProtKB-SubCell"/>
</dbReference>
<dbReference type="GO" id="GO:0046983">
    <property type="term" value="F:protein dimerization activity"/>
    <property type="evidence" value="ECO:0007669"/>
    <property type="project" value="InterPro"/>
</dbReference>
<dbReference type="GO" id="GO:0008270">
    <property type="term" value="F:zinc ion binding"/>
    <property type="evidence" value="ECO:0007669"/>
    <property type="project" value="UniProtKB-KW"/>
</dbReference>
<dbReference type="Pfam" id="PF14372">
    <property type="entry name" value="hAT-like_RNase-H"/>
    <property type="match status" value="1"/>
</dbReference>
<evidence type="ECO:0000256" key="3">
    <source>
        <dbReference type="ARBA" id="ARBA00022771"/>
    </source>
</evidence>
<dbReference type="Gramene" id="HORVU.MOREX.r3.1HG0092390.1">
    <property type="protein sequence ID" value="HORVU.MOREX.r3.1HG0092390.1"/>
    <property type="gene ID" value="HORVU.MOREX.r3.1HG0092390"/>
</dbReference>
<accession>A0A8I6WYN8</accession>
<keyword evidence="10" id="KW-1185">Reference proteome</keyword>
<dbReference type="PROSITE" id="PS00290">
    <property type="entry name" value="IG_MHC"/>
    <property type="match status" value="1"/>
</dbReference>
<evidence type="ECO:0000256" key="1">
    <source>
        <dbReference type="ARBA" id="ARBA00004123"/>
    </source>
</evidence>
<dbReference type="Proteomes" id="UP000011116">
    <property type="component" value="Chromosome 1H"/>
</dbReference>
<dbReference type="SUPFAM" id="SSF53098">
    <property type="entry name" value="Ribonuclease H-like"/>
    <property type="match status" value="1"/>
</dbReference>
<reference evidence="9" key="2">
    <citation type="submission" date="2020-10" db="EMBL/GenBank/DDBJ databases">
        <authorList>
            <person name="Scholz U."/>
            <person name="Mascher M."/>
            <person name="Fiebig A."/>
        </authorList>
    </citation>
    <scope>NUCLEOTIDE SEQUENCE [LARGE SCALE GENOMIC DNA]</scope>
    <source>
        <strain evidence="9">cv. Morex</strain>
    </source>
</reference>
<reference evidence="10" key="1">
    <citation type="journal article" date="2012" name="Nature">
        <title>A physical, genetic and functional sequence assembly of the barley genome.</title>
        <authorList>
            <consortium name="The International Barley Genome Sequencing Consortium"/>
            <person name="Mayer K.F."/>
            <person name="Waugh R."/>
            <person name="Brown J.W."/>
            <person name="Schulman A."/>
            <person name="Langridge P."/>
            <person name="Platzer M."/>
            <person name="Fincher G.B."/>
            <person name="Muehlbauer G.J."/>
            <person name="Sato K."/>
            <person name="Close T.J."/>
            <person name="Wise R.P."/>
            <person name="Stein N."/>
        </authorList>
    </citation>
    <scope>NUCLEOTIDE SEQUENCE [LARGE SCALE GENOMIC DNA]</scope>
    <source>
        <strain evidence="10">cv. Morex</strain>
    </source>
</reference>
<name>A0A8I6WYN8_HORVV</name>
<dbReference type="Gramene" id="HORVU.MOREX.r2.1HG0076070.1">
    <property type="protein sequence ID" value="HORVU.MOREX.r2.1HG0076070.1"/>
    <property type="gene ID" value="HORVU.MOREX.r2.1HG0076070"/>
</dbReference>
<dbReference type="InterPro" id="IPR008906">
    <property type="entry name" value="HATC_C_dom"/>
</dbReference>
<protein>
    <submittedName>
        <fullName evidence="9">Uncharacterized protein</fullName>
    </submittedName>
</protein>
<dbReference type="InterPro" id="IPR003006">
    <property type="entry name" value="Ig/MHC_CS"/>
</dbReference>
<feature type="domain" description="hAT-like transposase RNase-H fold" evidence="8">
    <location>
        <begin position="203"/>
        <end position="287"/>
    </location>
</feature>
<dbReference type="PANTHER" id="PTHR46481">
    <property type="entry name" value="ZINC FINGER BED DOMAIN-CONTAINING PROTEIN 4"/>
    <property type="match status" value="1"/>
</dbReference>
<feature type="domain" description="HAT C-terminal dimerisation" evidence="7">
    <location>
        <begin position="333"/>
        <end position="413"/>
    </location>
</feature>
<reference evidence="9" key="3">
    <citation type="submission" date="2022-01" db="UniProtKB">
        <authorList>
            <consortium name="EnsemblPlants"/>
        </authorList>
    </citation>
    <scope>IDENTIFICATION</scope>
    <source>
        <strain evidence="9">subsp. vulgare</strain>
    </source>
</reference>
<dbReference type="InterPro" id="IPR025525">
    <property type="entry name" value="hAT-like_transposase_RNase-H"/>
</dbReference>
<dbReference type="InterPro" id="IPR052035">
    <property type="entry name" value="ZnF_BED_domain_contain"/>
</dbReference>
<evidence type="ECO:0000256" key="5">
    <source>
        <dbReference type="ARBA" id="ARBA00023125"/>
    </source>
</evidence>
<proteinExistence type="predicted"/>
<keyword evidence="5" id="KW-0238">DNA-binding</keyword>
<comment type="subcellular location">
    <subcellularLocation>
        <location evidence="1">Nucleus</location>
    </subcellularLocation>
</comment>